<gene>
    <name evidence="1" type="ORF">QFC20_000314</name>
</gene>
<sequence length="462" mass="51681">MVDFHPGYSIGAVTLPLHALNQQLKMIAKQLGSLSELHGALAAQIAELTMQQGNIVETLRQLEGMPTAPELPSDVFEVIASHLAGDNALRSLANLNVASRMTHEATNSTLYETVTWDHSDRSWWKRFNIGTDGEKQPRRWRYVKYMLLYAYHDLALREDLESAVPTRDQDIITQMFPNIRALLLVPPLQPHRWVLNIYQSVHASTLFGSILGSTPNKSHPACMTEDYDLMPDPHPVQPICPTAFDRLEIMVRRGAQLWASSTSGEWWKQYHINKLRIEVDSSSDASQGLDETSMAELFKLVHSMVHRAAEKSMSGHMMDFMVEQPSVSVMTHTLEDYMVLPAMLRQLAISFPHLTTLHTSLTTRQPFNALELETLFTDISSAYTAIKPSLLPSRSFIDISHVADNKKASVAEVQQGEHQYVTGQVSGLDGFGSTEGVRWEVRTPNGGGIDGNGTLRSGRVYF</sequence>
<comment type="caution">
    <text evidence="1">The sequence shown here is derived from an EMBL/GenBank/DDBJ whole genome shotgun (WGS) entry which is preliminary data.</text>
</comment>
<dbReference type="Proteomes" id="UP001230649">
    <property type="component" value="Unassembled WGS sequence"/>
</dbReference>
<keyword evidence="2" id="KW-1185">Reference proteome</keyword>
<evidence type="ECO:0000313" key="2">
    <source>
        <dbReference type="Proteomes" id="UP001230649"/>
    </source>
</evidence>
<name>A0ACC2X0I4_9TREE</name>
<dbReference type="EMBL" id="JASBWS010000002">
    <property type="protein sequence ID" value="KAJ9117171.1"/>
    <property type="molecule type" value="Genomic_DNA"/>
</dbReference>
<organism evidence="1 2">
    <name type="scientific">Naganishia adeliensis</name>
    <dbReference type="NCBI Taxonomy" id="92952"/>
    <lineage>
        <taxon>Eukaryota</taxon>
        <taxon>Fungi</taxon>
        <taxon>Dikarya</taxon>
        <taxon>Basidiomycota</taxon>
        <taxon>Agaricomycotina</taxon>
        <taxon>Tremellomycetes</taxon>
        <taxon>Filobasidiales</taxon>
        <taxon>Filobasidiaceae</taxon>
        <taxon>Naganishia</taxon>
    </lineage>
</organism>
<reference evidence="1" key="1">
    <citation type="submission" date="2023-04" db="EMBL/GenBank/DDBJ databases">
        <title>Draft Genome sequencing of Naganishia species isolated from polar environments using Oxford Nanopore Technology.</title>
        <authorList>
            <person name="Leo P."/>
            <person name="Venkateswaran K."/>
        </authorList>
    </citation>
    <scope>NUCLEOTIDE SEQUENCE</scope>
    <source>
        <strain evidence="1">MNA-CCFEE 5262</strain>
    </source>
</reference>
<evidence type="ECO:0000313" key="1">
    <source>
        <dbReference type="EMBL" id="KAJ9117171.1"/>
    </source>
</evidence>
<protein>
    <submittedName>
        <fullName evidence="1">Uncharacterized protein</fullName>
    </submittedName>
</protein>
<accession>A0ACC2X0I4</accession>
<proteinExistence type="predicted"/>